<dbReference type="eggNOG" id="ENOG502S7RR">
    <property type="taxonomic scope" value="Eukaryota"/>
</dbReference>
<evidence type="ECO:0000256" key="3">
    <source>
        <dbReference type="ARBA" id="ARBA00023274"/>
    </source>
</evidence>
<evidence type="ECO:0000313" key="5">
    <source>
        <dbReference type="EnsemblMetazoa" id="PHUM570550-PA"/>
    </source>
</evidence>
<dbReference type="EMBL" id="DS235866">
    <property type="protein sequence ID" value="EEB19393.1"/>
    <property type="molecule type" value="Genomic_DNA"/>
</dbReference>
<dbReference type="FunCoup" id="E0W187">
    <property type="interactions" value="342"/>
</dbReference>
<dbReference type="CTD" id="8234912"/>
<comment type="similarity">
    <text evidence="1">Belongs to the bacterial ribosomal protein bL33 family.</text>
</comment>
<reference evidence="4" key="1">
    <citation type="submission" date="2007-04" db="EMBL/GenBank/DDBJ databases">
        <title>Annotation of Pediculus humanus corporis strain USDA.</title>
        <authorList>
            <person name="Kirkness E."/>
            <person name="Hannick L."/>
            <person name="Hass B."/>
            <person name="Bruggner R."/>
            <person name="Lawson D."/>
            <person name="Bidwell S."/>
            <person name="Joardar V."/>
            <person name="Caler E."/>
            <person name="Walenz B."/>
            <person name="Inman J."/>
            <person name="Schobel S."/>
            <person name="Galinsky K."/>
            <person name="Amedeo P."/>
            <person name="Strausberg R."/>
        </authorList>
    </citation>
    <scope>NUCLEOTIDE SEQUENCE</scope>
    <source>
        <strain evidence="4">USDA</strain>
    </source>
</reference>
<dbReference type="HOGENOM" id="CLU_190949_2_0_1"/>
<dbReference type="EMBL" id="AAZO01006930">
    <property type="status" value="NOT_ANNOTATED_CDS"/>
    <property type="molecule type" value="Genomic_DNA"/>
</dbReference>
<protein>
    <submittedName>
        <fullName evidence="4">Mitochondrial 50S ribosomal protein L33, putative</fullName>
    </submittedName>
</protein>
<dbReference type="EnsemblMetazoa" id="PHUM570550-RA">
    <property type="protein sequence ID" value="PHUM570550-PA"/>
    <property type="gene ID" value="PHUM570550"/>
</dbReference>
<dbReference type="GO" id="GO:1990904">
    <property type="term" value="C:ribonucleoprotein complex"/>
    <property type="evidence" value="ECO:0007669"/>
    <property type="project" value="UniProtKB-KW"/>
</dbReference>
<organism>
    <name type="scientific">Pediculus humanus subsp. corporis</name>
    <name type="common">Body louse</name>
    <dbReference type="NCBI Taxonomy" id="121224"/>
    <lineage>
        <taxon>Eukaryota</taxon>
        <taxon>Metazoa</taxon>
        <taxon>Ecdysozoa</taxon>
        <taxon>Arthropoda</taxon>
        <taxon>Hexapoda</taxon>
        <taxon>Insecta</taxon>
        <taxon>Pterygota</taxon>
        <taxon>Neoptera</taxon>
        <taxon>Paraneoptera</taxon>
        <taxon>Psocodea</taxon>
        <taxon>Troctomorpha</taxon>
        <taxon>Phthiraptera</taxon>
        <taxon>Anoplura</taxon>
        <taxon>Pediculidae</taxon>
        <taxon>Pediculus</taxon>
    </lineage>
</organism>
<dbReference type="InterPro" id="IPR038584">
    <property type="entry name" value="Ribosomal_bL33_sf"/>
</dbReference>
<dbReference type="OrthoDB" id="275534at2759"/>
<dbReference type="VEuPathDB" id="VectorBase:PHUM570550"/>
<proteinExistence type="inferred from homology"/>
<reference evidence="4" key="2">
    <citation type="submission" date="2007-04" db="EMBL/GenBank/DDBJ databases">
        <title>The genome of the human body louse.</title>
        <authorList>
            <consortium name="The Human Body Louse Genome Consortium"/>
            <person name="Kirkness E."/>
            <person name="Walenz B."/>
            <person name="Hass B."/>
            <person name="Bruggner R."/>
            <person name="Strausberg R."/>
        </authorList>
    </citation>
    <scope>NUCLEOTIDE SEQUENCE</scope>
    <source>
        <strain evidence="4">USDA</strain>
    </source>
</reference>
<reference evidence="5" key="3">
    <citation type="submission" date="2020-05" db="UniProtKB">
        <authorList>
            <consortium name="EnsemblMetazoa"/>
        </authorList>
    </citation>
    <scope>IDENTIFICATION</scope>
    <source>
        <strain evidence="5">USDA</strain>
    </source>
</reference>
<evidence type="ECO:0000256" key="1">
    <source>
        <dbReference type="ARBA" id="ARBA00007596"/>
    </source>
</evidence>
<dbReference type="STRING" id="121224.E0W187"/>
<keyword evidence="6" id="KW-1185">Reference proteome</keyword>
<dbReference type="Gene3D" id="2.20.28.120">
    <property type="entry name" value="Ribosomal protein L33"/>
    <property type="match status" value="1"/>
</dbReference>
<evidence type="ECO:0000256" key="2">
    <source>
        <dbReference type="ARBA" id="ARBA00022980"/>
    </source>
</evidence>
<dbReference type="GO" id="GO:0005840">
    <property type="term" value="C:ribosome"/>
    <property type="evidence" value="ECO:0007669"/>
    <property type="project" value="UniProtKB-KW"/>
</dbReference>
<evidence type="ECO:0000313" key="4">
    <source>
        <dbReference type="EMBL" id="EEB19393.1"/>
    </source>
</evidence>
<dbReference type="InParanoid" id="E0W187"/>
<gene>
    <name evidence="5" type="primary">8234912</name>
    <name evidence="4" type="ORF">Phum_PHUM570550</name>
</gene>
<dbReference type="AlphaFoldDB" id="E0W187"/>
<keyword evidence="2 4" id="KW-0689">Ribosomal protein</keyword>
<accession>E0W187</accession>
<dbReference type="RefSeq" id="XP_002432131.1">
    <property type="nucleotide sequence ID" value="XM_002432086.1"/>
</dbReference>
<keyword evidence="3" id="KW-0687">Ribonucleoprotein</keyword>
<evidence type="ECO:0000313" key="6">
    <source>
        <dbReference type="Proteomes" id="UP000009046"/>
    </source>
</evidence>
<dbReference type="Proteomes" id="UP000009046">
    <property type="component" value="Unassembled WGS sequence"/>
</dbReference>
<dbReference type="KEGG" id="phu:Phum_PHUM570550"/>
<sequence length="83" mass="9872">MFITNILFKKVKAKNVMVVLQSTGSNHKLISLRERTAGKKEVIRFDPLIDMECVYKEFKKIRSMKRNITLNSDKHEYYHKEPN</sequence>
<dbReference type="OMA" id="NTHAPRF"/>
<name>E0W187_PEDHC</name>
<dbReference type="GeneID" id="8234912"/>